<evidence type="ECO:0000256" key="1">
    <source>
        <dbReference type="SAM" id="MobiDB-lite"/>
    </source>
</evidence>
<dbReference type="AlphaFoldDB" id="A0A240DYJ0"/>
<evidence type="ECO:0000313" key="2">
    <source>
        <dbReference type="EMBL" id="SNX28268.1"/>
    </source>
</evidence>
<keyword evidence="3" id="KW-1185">Reference proteome</keyword>
<feature type="region of interest" description="Disordered" evidence="1">
    <location>
        <begin position="1"/>
        <end position="23"/>
    </location>
</feature>
<evidence type="ECO:0008006" key="4">
    <source>
        <dbReference type="Google" id="ProtNLM"/>
    </source>
</evidence>
<evidence type="ECO:0000313" key="3">
    <source>
        <dbReference type="Proteomes" id="UP000218069"/>
    </source>
</evidence>
<reference evidence="3" key="1">
    <citation type="submission" date="2017-08" db="EMBL/GenBank/DDBJ databases">
        <authorList>
            <person name="Varghese N."/>
            <person name="Submissions S."/>
        </authorList>
    </citation>
    <scope>NUCLEOTIDE SEQUENCE [LARGE SCALE GENOMIC DNA]</scope>
    <source>
        <strain evidence="3">AP-Melu-1000-B4</strain>
    </source>
</reference>
<feature type="compositionally biased region" description="Acidic residues" evidence="1">
    <location>
        <begin position="1"/>
        <end position="11"/>
    </location>
</feature>
<dbReference type="EMBL" id="OANS01000001">
    <property type="protein sequence ID" value="SNX28268.1"/>
    <property type="molecule type" value="Genomic_DNA"/>
</dbReference>
<gene>
    <name evidence="2" type="ORF">SAMN06295945_0593</name>
</gene>
<name>A0A240DYJ0_9BURK</name>
<protein>
    <recommendedName>
        <fullName evidence="4">Regulatory protein, RpfE type</fullName>
    </recommendedName>
</protein>
<proteinExistence type="predicted"/>
<organism evidence="2 3">
    <name type="scientific">Polynucleobacter meluiroseus</name>
    <dbReference type="NCBI Taxonomy" id="1938814"/>
    <lineage>
        <taxon>Bacteria</taxon>
        <taxon>Pseudomonadati</taxon>
        <taxon>Pseudomonadota</taxon>
        <taxon>Betaproteobacteria</taxon>
        <taxon>Burkholderiales</taxon>
        <taxon>Burkholderiaceae</taxon>
        <taxon>Polynucleobacter</taxon>
    </lineage>
</organism>
<sequence length="303" mass="33886">MLSGEDAYDLDDPQHMGPMSGLPHERFLLGEKLPAAPVLLLGQTNQAFDPDQSIACLQPVHLHATRDHLILMAQSQVDLTSEESANLLKVALPLIEEDFQHPLLFQGSREWFISAGPFASLATHSVDQSHGRNIDWWMPHDTHEVGLAKRWRKIQNEIQMLWHVDPTNEAREARGLPKINSIWLSGIGKLNAVEAPQVLKQSAVIYGGHPLLAGLAKHLGIPHQLTVDLSAMENAFAWLEDPAQLWPELLKALDTKALQEVEIIDFKKGAARRRVFTAKDLSTSAWAFWQKPKVLTWADISQS</sequence>
<accession>A0A240DYJ0</accession>
<dbReference type="Proteomes" id="UP000218069">
    <property type="component" value="Unassembled WGS sequence"/>
</dbReference>